<feature type="compositionally biased region" description="Basic and acidic residues" evidence="15">
    <location>
        <begin position="514"/>
        <end position="523"/>
    </location>
</feature>
<dbReference type="GeneTree" id="ENSGT00940000165826"/>
<dbReference type="PROSITE" id="PS50994">
    <property type="entry name" value="INTEGRASE"/>
    <property type="match status" value="1"/>
</dbReference>
<feature type="transmembrane region" description="Helical" evidence="16">
    <location>
        <begin position="21"/>
        <end position="37"/>
    </location>
</feature>
<keyword evidence="16" id="KW-1133">Transmembrane helix</keyword>
<feature type="domain" description="RNase H type-1" evidence="18">
    <location>
        <begin position="80"/>
        <end position="217"/>
    </location>
</feature>
<keyword evidence="8" id="KW-0862">Zinc</keyword>
<dbReference type="Pfam" id="PF02022">
    <property type="entry name" value="Integrase_Zn"/>
    <property type="match status" value="1"/>
</dbReference>
<dbReference type="GO" id="GO:0015074">
    <property type="term" value="P:DNA integration"/>
    <property type="evidence" value="ECO:0007669"/>
    <property type="project" value="UniProtKB-KW"/>
</dbReference>
<dbReference type="PROSITE" id="PS50879">
    <property type="entry name" value="RNASE_H_1"/>
    <property type="match status" value="1"/>
</dbReference>
<dbReference type="GO" id="GO:0035613">
    <property type="term" value="F:RNA stem-loop binding"/>
    <property type="evidence" value="ECO:0007669"/>
    <property type="project" value="TreeGrafter"/>
</dbReference>
<evidence type="ECO:0000256" key="12">
    <source>
        <dbReference type="ARBA" id="ARBA00023268"/>
    </source>
</evidence>
<keyword evidence="7" id="KW-0378">Hydrolase</keyword>
<dbReference type="Pfam" id="PF00075">
    <property type="entry name" value="RNase_H"/>
    <property type="match status" value="1"/>
</dbReference>
<dbReference type="GO" id="GO:0003677">
    <property type="term" value="F:DNA binding"/>
    <property type="evidence" value="ECO:0007669"/>
    <property type="project" value="UniProtKB-KW"/>
</dbReference>
<dbReference type="PROSITE" id="PS51027">
    <property type="entry name" value="INTEGRASE_DBD"/>
    <property type="match status" value="1"/>
</dbReference>
<dbReference type="OMA" id="MKRYQWR"/>
<feature type="compositionally biased region" description="Basic and acidic residues" evidence="15">
    <location>
        <begin position="498"/>
        <end position="507"/>
    </location>
</feature>
<evidence type="ECO:0000256" key="9">
    <source>
        <dbReference type="ARBA" id="ARBA00022908"/>
    </source>
</evidence>
<dbReference type="Proteomes" id="UP000472266">
    <property type="component" value="Chromosome 4"/>
</dbReference>
<dbReference type="Ensembl" id="ENSSHBT00005023069.1">
    <property type="protein sequence ID" value="ENSSHBP00005019317.1"/>
    <property type="gene ID" value="ENSSHBG00005016569.1"/>
</dbReference>
<feature type="domain" description="Integrase-type" evidence="17">
    <location>
        <begin position="220"/>
        <end position="261"/>
    </location>
</feature>
<evidence type="ECO:0000256" key="5">
    <source>
        <dbReference type="ARBA" id="ARBA00022723"/>
    </source>
</evidence>
<dbReference type="Gene3D" id="1.10.10.200">
    <property type="match status" value="1"/>
</dbReference>
<dbReference type="GO" id="GO:0004523">
    <property type="term" value="F:RNA-DNA hybrid ribonuclease activity"/>
    <property type="evidence" value="ECO:0007669"/>
    <property type="project" value="InterPro"/>
</dbReference>
<evidence type="ECO:0000256" key="10">
    <source>
        <dbReference type="ARBA" id="ARBA00022918"/>
    </source>
</evidence>
<feature type="domain" description="Integrase-type" evidence="20">
    <location>
        <begin position="442"/>
        <end position="489"/>
    </location>
</feature>
<evidence type="ECO:0000313" key="21">
    <source>
        <dbReference type="Ensembl" id="ENSSHBP00005019317.1"/>
    </source>
</evidence>
<evidence type="ECO:0000256" key="13">
    <source>
        <dbReference type="PROSITE-ProRule" id="PRU00450"/>
    </source>
</evidence>
<dbReference type="InterPro" id="IPR003308">
    <property type="entry name" value="Integrase_Zn-bd_dom_N"/>
</dbReference>
<evidence type="ECO:0000259" key="20">
    <source>
        <dbReference type="PROSITE" id="PS51027"/>
    </source>
</evidence>
<dbReference type="InterPro" id="IPR012337">
    <property type="entry name" value="RNaseH-like_sf"/>
</dbReference>
<keyword evidence="22" id="KW-1185">Reference proteome</keyword>
<dbReference type="InterPro" id="IPR001037">
    <property type="entry name" value="Integrase_C_retrovir"/>
</dbReference>
<dbReference type="InterPro" id="IPR002156">
    <property type="entry name" value="RNaseH_domain"/>
</dbReference>
<evidence type="ECO:0000256" key="2">
    <source>
        <dbReference type="ARBA" id="ARBA00022679"/>
    </source>
</evidence>
<evidence type="ECO:0000259" key="17">
    <source>
        <dbReference type="PROSITE" id="PS50876"/>
    </source>
</evidence>
<dbReference type="PANTHER" id="PTHR41694">
    <property type="entry name" value="ENDOGENOUS RETROVIRUS GROUP K MEMBER POL PROTEIN"/>
    <property type="match status" value="1"/>
</dbReference>
<dbReference type="InterPro" id="IPR001584">
    <property type="entry name" value="Integrase_cat-core"/>
</dbReference>
<dbReference type="GO" id="GO:0008270">
    <property type="term" value="F:zinc ion binding"/>
    <property type="evidence" value="ECO:0007669"/>
    <property type="project" value="UniProtKB-KW"/>
</dbReference>
<name>A0A672UXW3_STRHB</name>
<evidence type="ECO:0000313" key="22">
    <source>
        <dbReference type="Proteomes" id="UP000472266"/>
    </source>
</evidence>
<proteinExistence type="predicted"/>
<evidence type="ECO:0000256" key="11">
    <source>
        <dbReference type="ARBA" id="ARBA00023125"/>
    </source>
</evidence>
<evidence type="ECO:0000256" key="16">
    <source>
        <dbReference type="SAM" id="Phobius"/>
    </source>
</evidence>
<dbReference type="InterPro" id="IPR017856">
    <property type="entry name" value="Integrase-like_N"/>
</dbReference>
<keyword evidence="3" id="KW-0548">Nucleotidyltransferase</keyword>
<keyword evidence="16" id="KW-0472">Membrane</keyword>
<feature type="region of interest" description="Disordered" evidence="15">
    <location>
        <begin position="485"/>
        <end position="523"/>
    </location>
</feature>
<feature type="DNA-binding region" description="Integrase-type" evidence="14">
    <location>
        <begin position="442"/>
        <end position="489"/>
    </location>
</feature>
<dbReference type="Gene3D" id="2.30.30.10">
    <property type="entry name" value="Integrase, C-terminal domain superfamily, retroviral"/>
    <property type="match status" value="1"/>
</dbReference>
<evidence type="ECO:0000259" key="19">
    <source>
        <dbReference type="PROSITE" id="PS50994"/>
    </source>
</evidence>
<dbReference type="InterPro" id="IPR036862">
    <property type="entry name" value="Integrase_C_dom_sf_retrovir"/>
</dbReference>
<evidence type="ECO:0000256" key="1">
    <source>
        <dbReference type="ARBA" id="ARBA00012493"/>
    </source>
</evidence>
<keyword evidence="10" id="KW-0695">RNA-directed DNA polymerase</keyword>
<feature type="domain" description="Integrase catalytic" evidence="19">
    <location>
        <begin position="270"/>
        <end position="433"/>
    </location>
</feature>
<keyword evidence="13" id="KW-0863">Zinc-finger</keyword>
<reference evidence="21" key="3">
    <citation type="submission" date="2025-09" db="UniProtKB">
        <authorList>
            <consortium name="Ensembl"/>
        </authorList>
    </citation>
    <scope>IDENTIFICATION</scope>
</reference>
<dbReference type="Gene3D" id="3.30.420.10">
    <property type="entry name" value="Ribonuclease H-like superfamily/Ribonuclease H"/>
    <property type="match status" value="2"/>
</dbReference>
<sequence length="523" mass="58336">MFAHLIIKARQRLLMLSGTDFAYICLPVTTMYLQWLYQQSDAFMLALAGYMGQLTSHPPSHKLLNANFCLISKPKRSDQPLKALTVFTDGSGKSHKSVILWWDNQCERWNSDIKTVPGSPQIVELAAVVRVFQKWSTPINIITDSAYVAGIVERAEASILRNILHSDLFVLLQELIFLLDSRPYPYFVMHVRSHTSLPGFIAEGNRRADLLTLPVQVLPDRVAQARLSHSFFHQNAGGLKRQFGLTSQQASNIIAVCPDCQRHSFPSIAGGVNPRGLQSLQLWQTDVTHCPEFGKLKYVHSSIDTFSGALFASCHTGEKARDVRKHLMRAFATLGISSQIKTDNGPAYTSTVTKAFFDSWGVTHTTGIPHSPMGQSLIERSHQSLKRLLQQQKGGVGTATPEERLQKALYVFNFLNCSLLDNNPPIVRHFNMNASLEARVKAPVLVRDPETGKVLGPYPLITWGRGYACVSTERGPRWIPAKNVCPFREPLPQPSGEDSDHPPDHPSEQQIGEPPEKSQDNMN</sequence>
<reference evidence="21" key="2">
    <citation type="submission" date="2025-08" db="UniProtKB">
        <authorList>
            <consortium name="Ensembl"/>
        </authorList>
    </citation>
    <scope>IDENTIFICATION</scope>
</reference>
<dbReference type="InterPro" id="IPR036397">
    <property type="entry name" value="RNaseH_sf"/>
</dbReference>
<evidence type="ECO:0000256" key="14">
    <source>
        <dbReference type="PROSITE-ProRule" id="PRU00506"/>
    </source>
</evidence>
<evidence type="ECO:0000256" key="4">
    <source>
        <dbReference type="ARBA" id="ARBA00022722"/>
    </source>
</evidence>
<keyword evidence="11" id="KW-0238">DNA-binding</keyword>
<dbReference type="Pfam" id="PF00552">
    <property type="entry name" value="IN_DBD_C"/>
    <property type="match status" value="1"/>
</dbReference>
<dbReference type="EC" id="2.7.7.49" evidence="1"/>
<dbReference type="PROSITE" id="PS50876">
    <property type="entry name" value="ZF_INTEGRASE"/>
    <property type="match status" value="1"/>
</dbReference>
<evidence type="ECO:0000256" key="3">
    <source>
        <dbReference type="ARBA" id="ARBA00022695"/>
    </source>
</evidence>
<dbReference type="GO" id="GO:0003964">
    <property type="term" value="F:RNA-directed DNA polymerase activity"/>
    <property type="evidence" value="ECO:0007669"/>
    <property type="project" value="UniProtKB-KW"/>
</dbReference>
<dbReference type="AlphaFoldDB" id="A0A672UXW3"/>
<accession>A0A672UXW3</accession>
<keyword evidence="16" id="KW-0812">Transmembrane</keyword>
<keyword evidence="9" id="KW-0229">DNA integration</keyword>
<dbReference type="SUPFAM" id="SSF53098">
    <property type="entry name" value="Ribonuclease H-like"/>
    <property type="match status" value="2"/>
</dbReference>
<dbReference type="SUPFAM" id="SSF46919">
    <property type="entry name" value="N-terminal Zn binding domain of HIV integrase"/>
    <property type="match status" value="1"/>
</dbReference>
<keyword evidence="5" id="KW-0479">Metal-binding</keyword>
<evidence type="ECO:0000256" key="8">
    <source>
        <dbReference type="ARBA" id="ARBA00022833"/>
    </source>
</evidence>
<evidence type="ECO:0000259" key="18">
    <source>
        <dbReference type="PROSITE" id="PS50879"/>
    </source>
</evidence>
<dbReference type="PANTHER" id="PTHR41694:SF4">
    <property type="entry name" value="ENDOGENOUS RETROVIRUS GROUP K MEMBER 10 POL PROTEIN-RELATED"/>
    <property type="match status" value="1"/>
</dbReference>
<dbReference type="Pfam" id="PF00665">
    <property type="entry name" value="rve"/>
    <property type="match status" value="1"/>
</dbReference>
<keyword evidence="6" id="KW-0255">Endonuclease</keyword>
<dbReference type="SUPFAM" id="SSF50122">
    <property type="entry name" value="DNA-binding domain of retroviral integrase"/>
    <property type="match status" value="1"/>
</dbReference>
<keyword evidence="12" id="KW-0511">Multifunctional enzyme</keyword>
<protein>
    <recommendedName>
        <fullName evidence="1">RNA-directed DNA polymerase</fullName>
        <ecNumber evidence="1">2.7.7.49</ecNumber>
    </recommendedName>
</protein>
<dbReference type="InParanoid" id="A0A672UXW3"/>
<keyword evidence="2" id="KW-0808">Transferase</keyword>
<organism evidence="21 22">
    <name type="scientific">Strigops habroptila</name>
    <name type="common">Kakapo</name>
    <dbReference type="NCBI Taxonomy" id="2489341"/>
    <lineage>
        <taxon>Eukaryota</taxon>
        <taxon>Metazoa</taxon>
        <taxon>Chordata</taxon>
        <taxon>Craniata</taxon>
        <taxon>Vertebrata</taxon>
        <taxon>Euteleostomi</taxon>
        <taxon>Archelosauria</taxon>
        <taxon>Archosauria</taxon>
        <taxon>Dinosauria</taxon>
        <taxon>Saurischia</taxon>
        <taxon>Theropoda</taxon>
        <taxon>Coelurosauria</taxon>
        <taxon>Aves</taxon>
        <taxon>Neognathae</taxon>
        <taxon>Neoaves</taxon>
        <taxon>Telluraves</taxon>
        <taxon>Australaves</taxon>
        <taxon>Psittaciformes</taxon>
        <taxon>Psittacidae</taxon>
        <taxon>Strigops</taxon>
    </lineage>
</organism>
<evidence type="ECO:0000256" key="6">
    <source>
        <dbReference type="ARBA" id="ARBA00022759"/>
    </source>
</evidence>
<evidence type="ECO:0000256" key="15">
    <source>
        <dbReference type="SAM" id="MobiDB-lite"/>
    </source>
</evidence>
<keyword evidence="4" id="KW-0540">Nuclease</keyword>
<evidence type="ECO:0000256" key="7">
    <source>
        <dbReference type="ARBA" id="ARBA00022801"/>
    </source>
</evidence>
<reference evidence="21 22" key="1">
    <citation type="submission" date="2019-11" db="EMBL/GenBank/DDBJ databases">
        <title>Strigops habroptila (kakapo) genome, bStrHab1, primary haplotype, v2.</title>
        <authorList>
            <person name="Jarvis E.D."/>
            <person name="Howard J."/>
            <person name="Rhie A."/>
            <person name="Phillippy A."/>
            <person name="Korlach J."/>
            <person name="Digby A."/>
            <person name="Iorns D."/>
            <person name="Eason D."/>
            <person name="Robertson B."/>
            <person name="Raemaekers T."/>
            <person name="Howe K."/>
            <person name="Lewin H."/>
            <person name="Damas J."/>
            <person name="Hastie A."/>
            <person name="Tracey A."/>
            <person name="Chow W."/>
            <person name="Fedrigo O."/>
        </authorList>
    </citation>
    <scope>NUCLEOTIDE SEQUENCE [LARGE SCALE GENOMIC DNA]</scope>
</reference>